<dbReference type="InterPro" id="IPR001107">
    <property type="entry name" value="Band_7"/>
</dbReference>
<keyword evidence="2" id="KW-0812">Transmembrane</keyword>
<feature type="transmembrane region" description="Helical" evidence="2">
    <location>
        <begin position="6"/>
        <end position="27"/>
    </location>
</feature>
<keyword evidence="2" id="KW-1133">Transmembrane helix</keyword>
<dbReference type="OrthoDB" id="9809197at2"/>
<dbReference type="Gene3D" id="3.30.479.30">
    <property type="entry name" value="Band 7 domain"/>
    <property type="match status" value="1"/>
</dbReference>
<dbReference type="EMBL" id="FWXJ01000009">
    <property type="protein sequence ID" value="SMC61214.1"/>
    <property type="molecule type" value="Genomic_DNA"/>
</dbReference>
<dbReference type="PANTHER" id="PTHR43327">
    <property type="entry name" value="STOMATIN-LIKE PROTEIN 2, MITOCHONDRIAL"/>
    <property type="match status" value="1"/>
</dbReference>
<dbReference type="AlphaFoldDB" id="A0A1W2AKS3"/>
<accession>A0A1W2AKS3</accession>
<dbReference type="GO" id="GO:0006508">
    <property type="term" value="P:proteolysis"/>
    <property type="evidence" value="ECO:0007669"/>
    <property type="project" value="UniProtKB-KW"/>
</dbReference>
<feature type="domain" description="Band 7" evidence="3">
    <location>
        <begin position="22"/>
        <end position="181"/>
    </location>
</feature>
<reference evidence="4 5" key="1">
    <citation type="submission" date="2017-04" db="EMBL/GenBank/DDBJ databases">
        <authorList>
            <person name="Afonso C.L."/>
            <person name="Miller P.J."/>
            <person name="Scott M.A."/>
            <person name="Spackman E."/>
            <person name="Goraichik I."/>
            <person name="Dimitrov K.M."/>
            <person name="Suarez D.L."/>
            <person name="Swayne D.E."/>
        </authorList>
    </citation>
    <scope>NUCLEOTIDE SEQUENCE [LARGE SCALE GENOMIC DNA]</scope>
    <source>
        <strain evidence="4 5">VK13</strain>
    </source>
</reference>
<dbReference type="RefSeq" id="WP_084283828.1">
    <property type="nucleotide sequence ID" value="NZ_FWXJ01000009.1"/>
</dbReference>
<organism evidence="4 5">
    <name type="scientific">Polynucleobacter kasalickyi</name>
    <dbReference type="NCBI Taxonomy" id="1938817"/>
    <lineage>
        <taxon>Bacteria</taxon>
        <taxon>Pseudomonadati</taxon>
        <taxon>Pseudomonadota</taxon>
        <taxon>Betaproteobacteria</taxon>
        <taxon>Burkholderiales</taxon>
        <taxon>Burkholderiaceae</taxon>
        <taxon>Polynucleobacter</taxon>
    </lineage>
</organism>
<dbReference type="Proteomes" id="UP000192708">
    <property type="component" value="Unassembled WGS sequence"/>
</dbReference>
<dbReference type="PANTHER" id="PTHR43327:SF10">
    <property type="entry name" value="STOMATIN-LIKE PROTEIN 2, MITOCHONDRIAL"/>
    <property type="match status" value="1"/>
</dbReference>
<comment type="subcellular location">
    <subcellularLocation>
        <location evidence="1">Membrane</location>
        <topology evidence="1">Single-pass membrane protein</topology>
    </subcellularLocation>
</comment>
<evidence type="ECO:0000313" key="4">
    <source>
        <dbReference type="EMBL" id="SMC61214.1"/>
    </source>
</evidence>
<dbReference type="STRING" id="1938817.SAMN06296008_10936"/>
<dbReference type="SUPFAM" id="SSF117892">
    <property type="entry name" value="Band 7/SPFH domain"/>
    <property type="match status" value="1"/>
</dbReference>
<dbReference type="InterPro" id="IPR050710">
    <property type="entry name" value="Band7/mec-2_domain"/>
</dbReference>
<keyword evidence="5" id="KW-1185">Reference proteome</keyword>
<evidence type="ECO:0000313" key="5">
    <source>
        <dbReference type="Proteomes" id="UP000192708"/>
    </source>
</evidence>
<dbReference type="GO" id="GO:0008233">
    <property type="term" value="F:peptidase activity"/>
    <property type="evidence" value="ECO:0007669"/>
    <property type="project" value="UniProtKB-KW"/>
</dbReference>
<protein>
    <submittedName>
        <fullName evidence="4">Regulator of protease activity HflC, stomatin/prohibitin superfamily</fullName>
    </submittedName>
</protein>
<evidence type="ECO:0000256" key="1">
    <source>
        <dbReference type="ARBA" id="ARBA00004167"/>
    </source>
</evidence>
<proteinExistence type="predicted"/>
<dbReference type="Pfam" id="PF01145">
    <property type="entry name" value="Band_7"/>
    <property type="match status" value="1"/>
</dbReference>
<evidence type="ECO:0000256" key="2">
    <source>
        <dbReference type="SAM" id="Phobius"/>
    </source>
</evidence>
<sequence>MNELLYVVLVLGGIFCSIIVFTGIRVVNQQTAVIVERFGKYSRTLHAGLNLIIPGIEQCIAKIDLRVTEIKSEVEVKTSDNMFVRLPINIMLQIRENAVANAHYKLSNPREQIATWVLNTIRATTSSMKLQNLFEDREKIAREVQEELKEKMESFGFEIISVLVDQPMVSHEVQASFNRVVASEREKEAATQEAEAKRIRIVGEARAEAESQQLRAQGLSEARRILAGSISEAVELAKQKGIAEHDILHLLIETNRLDTIKYAAEHGKLVVMDIRDGVKPNINL</sequence>
<gene>
    <name evidence="4" type="ORF">SAMN06296008_10936</name>
</gene>
<dbReference type="SMART" id="SM00244">
    <property type="entry name" value="PHB"/>
    <property type="match status" value="1"/>
</dbReference>
<name>A0A1W2AKS3_9BURK</name>
<evidence type="ECO:0000259" key="3">
    <source>
        <dbReference type="SMART" id="SM00244"/>
    </source>
</evidence>
<dbReference type="GO" id="GO:0016020">
    <property type="term" value="C:membrane"/>
    <property type="evidence" value="ECO:0007669"/>
    <property type="project" value="UniProtKB-SubCell"/>
</dbReference>
<keyword evidence="4" id="KW-0645">Protease</keyword>
<keyword evidence="2" id="KW-0472">Membrane</keyword>
<dbReference type="InterPro" id="IPR036013">
    <property type="entry name" value="Band_7/SPFH_dom_sf"/>
</dbReference>
<keyword evidence="4" id="KW-0378">Hydrolase</keyword>